<dbReference type="GO" id="GO:0016301">
    <property type="term" value="F:kinase activity"/>
    <property type="evidence" value="ECO:0007669"/>
    <property type="project" value="UniProtKB-KW"/>
</dbReference>
<keyword evidence="5" id="KW-0808">Transferase</keyword>
<comment type="caution">
    <text evidence="11">The sequence shown here is derived from an EMBL/GenBank/DDBJ whole genome shotgun (WGS) entry which is preliminary data.</text>
</comment>
<evidence type="ECO:0000256" key="2">
    <source>
        <dbReference type="ARBA" id="ARBA00004236"/>
    </source>
</evidence>
<evidence type="ECO:0000313" key="12">
    <source>
        <dbReference type="Proteomes" id="UP000802392"/>
    </source>
</evidence>
<dbReference type="SMART" id="SM00387">
    <property type="entry name" value="HATPase_c"/>
    <property type="match status" value="1"/>
</dbReference>
<dbReference type="Pfam" id="PF00512">
    <property type="entry name" value="HisKA"/>
    <property type="match status" value="1"/>
</dbReference>
<dbReference type="InterPro" id="IPR036890">
    <property type="entry name" value="HATPase_C_sf"/>
</dbReference>
<dbReference type="PANTHER" id="PTHR45453">
    <property type="entry name" value="PHOSPHATE REGULON SENSOR PROTEIN PHOR"/>
    <property type="match status" value="1"/>
</dbReference>
<keyword evidence="4" id="KW-0597">Phosphoprotein</keyword>
<dbReference type="Gene3D" id="3.30.565.10">
    <property type="entry name" value="Histidine kinase-like ATPase, C-terminal domain"/>
    <property type="match status" value="1"/>
</dbReference>
<comment type="catalytic activity">
    <reaction evidence="1">
        <text>ATP + protein L-histidine = ADP + protein N-phospho-L-histidine.</text>
        <dbReference type="EC" id="2.7.13.3"/>
    </reaction>
</comment>
<dbReference type="InterPro" id="IPR004358">
    <property type="entry name" value="Sig_transdc_His_kin-like_C"/>
</dbReference>
<keyword evidence="7" id="KW-0902">Two-component regulatory system</keyword>
<dbReference type="EC" id="2.7.13.3" evidence="3"/>
<dbReference type="SUPFAM" id="SSF47384">
    <property type="entry name" value="Homodimeric domain of signal transducing histidine kinase"/>
    <property type="match status" value="1"/>
</dbReference>
<sequence>MTESPVVSERDNATLRRASQKIALRISAACALLVLCLLAGATIYLLGQAGKPEPTEPGGLYAYLDTKDLIKAMLIAGLAGILLAGGVGWVSARSAIRPLSEALDLQRRFVQDASHQMRTPLAILDARIQLAQRNTPSDSPSGHVLAQIRQDTAALSGIVNGLLEEATRPALEPIAAPANIDEVVQAVVESLGPLANEQGIALECISNAKTRSLIDPQRLHRAVLALAENALAHTPRGGRIIVATSTAENHAVITVTDTGGGIIGIEPDRIFDRFARTNHPRTSQQPQSFGIGLSLVREIAIAAGGSADVAFTGPTGTSMRITLPSATT</sequence>
<evidence type="ECO:0000256" key="5">
    <source>
        <dbReference type="ARBA" id="ARBA00022679"/>
    </source>
</evidence>
<dbReference type="SMART" id="SM00388">
    <property type="entry name" value="HisKA"/>
    <property type="match status" value="1"/>
</dbReference>
<keyword evidence="9" id="KW-0812">Transmembrane</keyword>
<evidence type="ECO:0000256" key="4">
    <source>
        <dbReference type="ARBA" id="ARBA00022553"/>
    </source>
</evidence>
<dbReference type="InterPro" id="IPR003661">
    <property type="entry name" value="HisK_dim/P_dom"/>
</dbReference>
<evidence type="ECO:0000256" key="8">
    <source>
        <dbReference type="ARBA" id="ARBA00039401"/>
    </source>
</evidence>
<dbReference type="RefSeq" id="WP_167267553.1">
    <property type="nucleotide sequence ID" value="NZ_BAAAVO010000002.1"/>
</dbReference>
<accession>A0ABX0TLR8</accession>
<evidence type="ECO:0000256" key="9">
    <source>
        <dbReference type="SAM" id="Phobius"/>
    </source>
</evidence>
<evidence type="ECO:0000256" key="6">
    <source>
        <dbReference type="ARBA" id="ARBA00022777"/>
    </source>
</evidence>
<dbReference type="InterPro" id="IPR005467">
    <property type="entry name" value="His_kinase_dom"/>
</dbReference>
<dbReference type="InterPro" id="IPR003594">
    <property type="entry name" value="HATPase_dom"/>
</dbReference>
<keyword evidence="6 11" id="KW-0418">Kinase</keyword>
<dbReference type="SUPFAM" id="SSF55874">
    <property type="entry name" value="ATPase domain of HSP90 chaperone/DNA topoisomerase II/histidine kinase"/>
    <property type="match status" value="1"/>
</dbReference>
<protein>
    <recommendedName>
        <fullName evidence="8">Sensor-like histidine kinase SenX3</fullName>
        <ecNumber evidence="3">2.7.13.3</ecNumber>
    </recommendedName>
</protein>
<proteinExistence type="predicted"/>
<dbReference type="CDD" id="cd00082">
    <property type="entry name" value="HisKA"/>
    <property type="match status" value="1"/>
</dbReference>
<dbReference type="EMBL" id="JAAOZD010000005">
    <property type="protein sequence ID" value="NIJ02403.1"/>
    <property type="molecule type" value="Genomic_DNA"/>
</dbReference>
<dbReference type="InterPro" id="IPR036097">
    <property type="entry name" value="HisK_dim/P_sf"/>
</dbReference>
<keyword evidence="9" id="KW-0472">Membrane</keyword>
<evidence type="ECO:0000313" key="11">
    <source>
        <dbReference type="EMBL" id="NIJ02403.1"/>
    </source>
</evidence>
<dbReference type="PROSITE" id="PS50109">
    <property type="entry name" value="HIS_KIN"/>
    <property type="match status" value="1"/>
</dbReference>
<evidence type="ECO:0000256" key="3">
    <source>
        <dbReference type="ARBA" id="ARBA00012438"/>
    </source>
</evidence>
<feature type="transmembrane region" description="Helical" evidence="9">
    <location>
        <begin position="69"/>
        <end position="90"/>
    </location>
</feature>
<evidence type="ECO:0000259" key="10">
    <source>
        <dbReference type="PROSITE" id="PS50109"/>
    </source>
</evidence>
<feature type="transmembrane region" description="Helical" evidence="9">
    <location>
        <begin position="26"/>
        <end position="49"/>
    </location>
</feature>
<reference evidence="11 12" key="1">
    <citation type="submission" date="2020-03" db="EMBL/GenBank/DDBJ databases">
        <title>Genomic Encyclopedia of Type Strains, Phase III (KMG-III): the genomes of soil and plant-associated and newly described type strains.</title>
        <authorList>
            <person name="Whitman W."/>
        </authorList>
    </citation>
    <scope>NUCLEOTIDE SEQUENCE [LARGE SCALE GENOMIC DNA]</scope>
    <source>
        <strain evidence="11 12">CECT 4207</strain>
    </source>
</reference>
<dbReference type="PANTHER" id="PTHR45453:SF1">
    <property type="entry name" value="PHOSPHATE REGULON SENSOR PROTEIN PHOR"/>
    <property type="match status" value="1"/>
</dbReference>
<evidence type="ECO:0000256" key="7">
    <source>
        <dbReference type="ARBA" id="ARBA00023012"/>
    </source>
</evidence>
<dbReference type="PRINTS" id="PR00344">
    <property type="entry name" value="BCTRLSENSOR"/>
</dbReference>
<keyword evidence="12" id="KW-1185">Reference proteome</keyword>
<comment type="subcellular location">
    <subcellularLocation>
        <location evidence="2">Cell membrane</location>
    </subcellularLocation>
</comment>
<dbReference type="Gene3D" id="1.10.287.130">
    <property type="match status" value="1"/>
</dbReference>
<feature type="domain" description="Histidine kinase" evidence="10">
    <location>
        <begin position="112"/>
        <end position="327"/>
    </location>
</feature>
<evidence type="ECO:0000256" key="1">
    <source>
        <dbReference type="ARBA" id="ARBA00000085"/>
    </source>
</evidence>
<gene>
    <name evidence="11" type="ORF">FHR86_002744</name>
</gene>
<dbReference type="Proteomes" id="UP000802392">
    <property type="component" value="Unassembled WGS sequence"/>
</dbReference>
<organism evidence="11 12">
    <name type="scientific">Paenarthrobacter ilicis</name>
    <dbReference type="NCBI Taxonomy" id="43665"/>
    <lineage>
        <taxon>Bacteria</taxon>
        <taxon>Bacillati</taxon>
        <taxon>Actinomycetota</taxon>
        <taxon>Actinomycetes</taxon>
        <taxon>Micrococcales</taxon>
        <taxon>Micrococcaceae</taxon>
        <taxon>Paenarthrobacter</taxon>
    </lineage>
</organism>
<keyword evidence="9" id="KW-1133">Transmembrane helix</keyword>
<dbReference type="InterPro" id="IPR050351">
    <property type="entry name" value="BphY/WalK/GraS-like"/>
</dbReference>
<dbReference type="Pfam" id="PF02518">
    <property type="entry name" value="HATPase_c"/>
    <property type="match status" value="1"/>
</dbReference>
<name>A0ABX0TLR8_9MICC</name>